<dbReference type="AlphaFoldDB" id="A0A6P8KJY8"/>
<keyword evidence="2" id="KW-1185">Reference proteome</keyword>
<dbReference type="GeneID" id="117146880"/>
<evidence type="ECO:0000256" key="1">
    <source>
        <dbReference type="SAM" id="MobiDB-lite"/>
    </source>
</evidence>
<feature type="region of interest" description="Disordered" evidence="1">
    <location>
        <begin position="72"/>
        <end position="116"/>
    </location>
</feature>
<dbReference type="Proteomes" id="UP000515162">
    <property type="component" value="Chromosome X"/>
</dbReference>
<evidence type="ECO:0000313" key="3">
    <source>
        <dbReference type="RefSeq" id="XP_033169363.1"/>
    </source>
</evidence>
<protein>
    <submittedName>
        <fullName evidence="3">Uncharacterized protein LOC117146880 isoform X1</fullName>
    </submittedName>
</protein>
<evidence type="ECO:0000313" key="2">
    <source>
        <dbReference type="Proteomes" id="UP000515162"/>
    </source>
</evidence>
<gene>
    <name evidence="3" type="primary">LOC117146880</name>
</gene>
<accession>A0A6P8KJY8</accession>
<organism evidence="2 3">
    <name type="scientific">Drosophila mauritiana</name>
    <name type="common">Fruit fly</name>
    <dbReference type="NCBI Taxonomy" id="7226"/>
    <lineage>
        <taxon>Eukaryota</taxon>
        <taxon>Metazoa</taxon>
        <taxon>Ecdysozoa</taxon>
        <taxon>Arthropoda</taxon>
        <taxon>Hexapoda</taxon>
        <taxon>Insecta</taxon>
        <taxon>Pterygota</taxon>
        <taxon>Neoptera</taxon>
        <taxon>Endopterygota</taxon>
        <taxon>Diptera</taxon>
        <taxon>Brachycera</taxon>
        <taxon>Muscomorpha</taxon>
        <taxon>Ephydroidea</taxon>
        <taxon>Drosophilidae</taxon>
        <taxon>Drosophila</taxon>
        <taxon>Sophophora</taxon>
    </lineage>
</organism>
<reference evidence="3" key="1">
    <citation type="submission" date="2025-08" db="UniProtKB">
        <authorList>
            <consortium name="RefSeq"/>
        </authorList>
    </citation>
    <scope>IDENTIFICATION</scope>
    <source>
        <strain evidence="3">Mau12</strain>
        <tissue evidence="3">Whole Body</tissue>
    </source>
</reference>
<proteinExistence type="predicted"/>
<sequence length="279" mass="31978">MNKTEENLWNGCNCCYCSCYCPCSCSSLKRYSSDESSRCLLLQKGSKYRYEFERCSDPRCPLRKAPGMEVRLSHPAESTSRAPQQKRPCPSDRGRNSANKVKYSTPKYERETDGESSISTPFSCYREDIGRPKSSDKYKFSGNCNCYTTEQPRKYVSRTAEEIRRAVRAEIAEMEQKKAKSCNCTSCKPPQSVHLSANERTKSTSKDEDVFTESEKLLLGKIDWRTTATDDLTNSELIYSTIKHLLRICLNNKIIELGLLDSLHEAVALFKENRRKRDN</sequence>
<name>A0A6P8KJY8_DROMA</name>
<dbReference type="RefSeq" id="XP_033169363.1">
    <property type="nucleotide sequence ID" value="XM_033313472.1"/>
</dbReference>